<gene>
    <name evidence="2" type="ORF">AC3_A0153</name>
</gene>
<keyword evidence="1" id="KW-0812">Transmembrane</keyword>
<sequence>MYSLVRTLEALIVLLIIVVVLVVSLNLKLDYSIYGGKYAFKNFKKSLWAFLILSFLVVVVPKLQFYYMQTKMGKEECISKAEEYLNEIYLNNKYEIKNVKSNGDIEYTVYTNDIALNKEVQIDTYMNYKKVNEDSFWFIPWFTTIR</sequence>
<name>B1BR25_CLOPF</name>
<feature type="transmembrane region" description="Helical" evidence="1">
    <location>
        <begin position="7"/>
        <end position="27"/>
    </location>
</feature>
<organism evidence="2 3">
    <name type="scientific">Clostridium perfringens E str. JGS1987</name>
    <dbReference type="NCBI Taxonomy" id="451755"/>
    <lineage>
        <taxon>Bacteria</taxon>
        <taxon>Bacillati</taxon>
        <taxon>Bacillota</taxon>
        <taxon>Clostridia</taxon>
        <taxon>Eubacteriales</taxon>
        <taxon>Clostridiaceae</taxon>
        <taxon>Clostridium</taxon>
    </lineage>
</organism>
<keyword evidence="1" id="KW-0472">Membrane</keyword>
<dbReference type="AlphaFoldDB" id="B1BR25"/>
<evidence type="ECO:0000256" key="1">
    <source>
        <dbReference type="SAM" id="Phobius"/>
    </source>
</evidence>
<keyword evidence="1" id="KW-1133">Transmembrane helix</keyword>
<accession>B1BR25</accession>
<dbReference type="Proteomes" id="UP000005337">
    <property type="component" value="Unassembled WGS sequence"/>
</dbReference>
<dbReference type="RefSeq" id="WP_004456645.1">
    <property type="nucleotide sequence ID" value="NZ_ABDW01000006.1"/>
</dbReference>
<protein>
    <submittedName>
        <fullName evidence="2">Uncharacterized protein</fullName>
    </submittedName>
</protein>
<proteinExistence type="predicted"/>
<evidence type="ECO:0000313" key="3">
    <source>
        <dbReference type="Proteomes" id="UP000005337"/>
    </source>
</evidence>
<comment type="caution">
    <text evidence="2">The sequence shown here is derived from an EMBL/GenBank/DDBJ whole genome shotgun (WGS) entry which is preliminary data.</text>
</comment>
<reference evidence="2 3" key="1">
    <citation type="submission" date="2007-07" db="EMBL/GenBank/DDBJ databases">
        <title>Annotation of Clostridium perfringens E str. JGS1987.</title>
        <authorList>
            <person name="Paulsen I."/>
            <person name="Sebastian Y."/>
        </authorList>
    </citation>
    <scope>NUCLEOTIDE SEQUENCE [LARGE SCALE GENOMIC DNA]</scope>
    <source>
        <strain evidence="3">E str. JGS1987</strain>
    </source>
</reference>
<dbReference type="EMBL" id="ABDW01000006">
    <property type="protein sequence ID" value="EDT15874.1"/>
    <property type="molecule type" value="Genomic_DNA"/>
</dbReference>
<evidence type="ECO:0000313" key="2">
    <source>
        <dbReference type="EMBL" id="EDT15874.1"/>
    </source>
</evidence>
<feature type="transmembrane region" description="Helical" evidence="1">
    <location>
        <begin position="47"/>
        <end position="65"/>
    </location>
</feature>